<comment type="caution">
    <text evidence="3">The sequence shown here is derived from an EMBL/GenBank/DDBJ whole genome shotgun (WGS) entry which is preliminary data.</text>
</comment>
<evidence type="ECO:0000313" key="3">
    <source>
        <dbReference type="EMBL" id="TNV80031.1"/>
    </source>
</evidence>
<reference evidence="3" key="1">
    <citation type="submission" date="2019-06" db="EMBL/GenBank/DDBJ databases">
        <authorList>
            <person name="Zheng W."/>
        </authorList>
    </citation>
    <scope>NUCLEOTIDE SEQUENCE</scope>
    <source>
        <strain evidence="3">QDHG01</strain>
    </source>
</reference>
<name>A0A8J8T3C6_HALGN</name>
<organism evidence="3 4">
    <name type="scientific">Halteria grandinella</name>
    <dbReference type="NCBI Taxonomy" id="5974"/>
    <lineage>
        <taxon>Eukaryota</taxon>
        <taxon>Sar</taxon>
        <taxon>Alveolata</taxon>
        <taxon>Ciliophora</taxon>
        <taxon>Intramacronucleata</taxon>
        <taxon>Spirotrichea</taxon>
        <taxon>Stichotrichia</taxon>
        <taxon>Sporadotrichida</taxon>
        <taxon>Halteriidae</taxon>
        <taxon>Halteria</taxon>
    </lineage>
</organism>
<dbReference type="EMBL" id="RRYP01008084">
    <property type="protein sequence ID" value="TNV80031.1"/>
    <property type="molecule type" value="Genomic_DNA"/>
</dbReference>
<feature type="region of interest" description="Disordered" evidence="1">
    <location>
        <begin position="17"/>
        <end position="77"/>
    </location>
</feature>
<feature type="signal peptide" evidence="2">
    <location>
        <begin position="1"/>
        <end position="18"/>
    </location>
</feature>
<dbReference type="Proteomes" id="UP000785679">
    <property type="component" value="Unassembled WGS sequence"/>
</dbReference>
<keyword evidence="2" id="KW-0732">Signal</keyword>
<accession>A0A8J8T3C6</accession>
<protein>
    <submittedName>
        <fullName evidence="3">Uncharacterized protein</fullName>
    </submittedName>
</protein>
<evidence type="ECO:0000256" key="1">
    <source>
        <dbReference type="SAM" id="MobiDB-lite"/>
    </source>
</evidence>
<feature type="chain" id="PRO_5035175109" evidence="2">
    <location>
        <begin position="19"/>
        <end position="161"/>
    </location>
</feature>
<proteinExistence type="predicted"/>
<feature type="compositionally biased region" description="Polar residues" evidence="1">
    <location>
        <begin position="17"/>
        <end position="29"/>
    </location>
</feature>
<feature type="compositionally biased region" description="Polar residues" evidence="1">
    <location>
        <begin position="66"/>
        <end position="77"/>
    </location>
</feature>
<evidence type="ECO:0000256" key="2">
    <source>
        <dbReference type="SAM" id="SignalP"/>
    </source>
</evidence>
<feature type="compositionally biased region" description="Polar residues" evidence="1">
    <location>
        <begin position="44"/>
        <end position="57"/>
    </location>
</feature>
<sequence>MIYFCEIILLSLQLSATSQPPSMNDSPQTVPKDEKKSSSGGSSQEINHLTLNYSSEGNAKDLDETVGTQQTSSKDTRASVLNESLYNKVPEHRVLLLPEGIQAEQSNMQQATIKIIIVQRSSQHHFRLQHRSTRNSKSLLKAVLVCRYDSSGVVKRMDFFL</sequence>
<dbReference type="AlphaFoldDB" id="A0A8J8T3C6"/>
<gene>
    <name evidence="3" type="ORF">FGO68_gene16960</name>
</gene>
<evidence type="ECO:0000313" key="4">
    <source>
        <dbReference type="Proteomes" id="UP000785679"/>
    </source>
</evidence>
<keyword evidence="4" id="KW-1185">Reference proteome</keyword>